<feature type="transmembrane region" description="Helical" evidence="5">
    <location>
        <begin position="103"/>
        <end position="121"/>
    </location>
</feature>
<evidence type="ECO:0000256" key="5">
    <source>
        <dbReference type="SAM" id="Phobius"/>
    </source>
</evidence>
<comment type="caution">
    <text evidence="7">The sequence shown here is derived from an EMBL/GenBank/DDBJ whole genome shotgun (WGS) entry which is preliminary data.</text>
</comment>
<feature type="transmembrane region" description="Helical" evidence="5">
    <location>
        <begin position="195"/>
        <end position="213"/>
    </location>
</feature>
<dbReference type="EMBL" id="JXKH01000004">
    <property type="protein sequence ID" value="OJG18384.1"/>
    <property type="molecule type" value="Genomic_DNA"/>
</dbReference>
<feature type="transmembrane region" description="Helical" evidence="5">
    <location>
        <begin position="133"/>
        <end position="151"/>
    </location>
</feature>
<dbReference type="InterPro" id="IPR004695">
    <property type="entry name" value="SLAC1/Mae1/Ssu1/TehA"/>
</dbReference>
<evidence type="ECO:0000256" key="4">
    <source>
        <dbReference type="ARBA" id="ARBA00023136"/>
    </source>
</evidence>
<dbReference type="RefSeq" id="WP_067394919.1">
    <property type="nucleotide sequence ID" value="NZ_JXKH01000004.1"/>
</dbReference>
<sequence length="318" mass="35145">MWNLKKALATALPPNAIAATMGLCTLSNCYNVLGLSGVRHLCMLWGLLVWLIALLKIVTDFQQFKGEYLQPIPGSLYAAWPMLMAILAGYFHDILPWPQVGLVIWYLAVTLHALHILYFTWRNVLKAPTLDGFTPTWFVTYVGILVPVVAGGAFGNPVIMKGLMIYGFLITFTLVPAMIWRLWKKALPEVLRPTFTIFLAPFSLTLIAYLTMAKQPQPWLANLLYVILLGFIIAVIVKLPSFVAGPFTIAFAALTFPLAIATLATARLGAFLKATIVGLSSWYDQAFGLLLFLTTAVIVPIVFTFARRFIAAGKGENF</sequence>
<organism evidence="7 8">
    <name type="scientific">Enterococcus canis</name>
    <dbReference type="NCBI Taxonomy" id="214095"/>
    <lineage>
        <taxon>Bacteria</taxon>
        <taxon>Bacillati</taxon>
        <taxon>Bacillota</taxon>
        <taxon>Bacilli</taxon>
        <taxon>Lactobacillales</taxon>
        <taxon>Enterococcaceae</taxon>
        <taxon>Enterococcus</taxon>
    </lineage>
</organism>
<dbReference type="GO" id="GO:0005886">
    <property type="term" value="C:plasma membrane"/>
    <property type="evidence" value="ECO:0007669"/>
    <property type="project" value="TreeGrafter"/>
</dbReference>
<evidence type="ECO:0000256" key="6">
    <source>
        <dbReference type="SAM" id="SignalP"/>
    </source>
</evidence>
<comment type="subcellular location">
    <subcellularLocation>
        <location evidence="1">Membrane</location>
        <topology evidence="1">Multi-pass membrane protein</topology>
    </subcellularLocation>
</comment>
<evidence type="ECO:0000313" key="8">
    <source>
        <dbReference type="Proteomes" id="UP000181884"/>
    </source>
</evidence>
<accession>A0A1L8RF73</accession>
<feature type="transmembrane region" description="Helical" evidence="5">
    <location>
        <begin position="163"/>
        <end position="183"/>
    </location>
</feature>
<dbReference type="AlphaFoldDB" id="A0A1L8RF73"/>
<keyword evidence="3 5" id="KW-1133">Transmembrane helix</keyword>
<gene>
    <name evidence="7" type="ORF">RU97_GL001781</name>
</gene>
<dbReference type="STRING" id="214095.RU97_GL001781"/>
<feature type="transmembrane region" description="Helical" evidence="5">
    <location>
        <begin position="42"/>
        <end position="59"/>
    </location>
</feature>
<dbReference type="Gene3D" id="1.50.10.150">
    <property type="entry name" value="Voltage-dependent anion channel"/>
    <property type="match status" value="1"/>
</dbReference>
<feature type="chain" id="PRO_5039472997" evidence="6">
    <location>
        <begin position="19"/>
        <end position="318"/>
    </location>
</feature>
<feature type="transmembrane region" description="Helical" evidence="5">
    <location>
        <begin position="71"/>
        <end position="91"/>
    </location>
</feature>
<evidence type="ECO:0000256" key="2">
    <source>
        <dbReference type="ARBA" id="ARBA00022692"/>
    </source>
</evidence>
<dbReference type="InterPro" id="IPR038665">
    <property type="entry name" value="Voltage-dep_anion_channel_sf"/>
</dbReference>
<dbReference type="PANTHER" id="PTHR37955">
    <property type="entry name" value="TELLURITE RESISTANCE PROTEIN TEHA"/>
    <property type="match status" value="1"/>
</dbReference>
<keyword evidence="8" id="KW-1185">Reference proteome</keyword>
<protein>
    <submittedName>
        <fullName evidence="7">Transporter</fullName>
    </submittedName>
</protein>
<evidence type="ECO:0000256" key="1">
    <source>
        <dbReference type="ARBA" id="ARBA00004141"/>
    </source>
</evidence>
<keyword evidence="6" id="KW-0732">Signal</keyword>
<dbReference type="Pfam" id="PF03595">
    <property type="entry name" value="SLAC1"/>
    <property type="match status" value="1"/>
</dbReference>
<dbReference type="InterPro" id="IPR052951">
    <property type="entry name" value="Tellurite_res_ion_channel"/>
</dbReference>
<name>A0A1L8RF73_9ENTE</name>
<feature type="signal peptide" evidence="6">
    <location>
        <begin position="1"/>
        <end position="18"/>
    </location>
</feature>
<dbReference type="Proteomes" id="UP000181884">
    <property type="component" value="Unassembled WGS sequence"/>
</dbReference>
<feature type="transmembrane region" description="Helical" evidence="5">
    <location>
        <begin position="244"/>
        <end position="266"/>
    </location>
</feature>
<reference evidence="7 8" key="1">
    <citation type="submission" date="2014-12" db="EMBL/GenBank/DDBJ databases">
        <title>Draft genome sequences of 29 type strains of Enterococci.</title>
        <authorList>
            <person name="Zhong Z."/>
            <person name="Sun Z."/>
            <person name="Liu W."/>
            <person name="Zhang W."/>
            <person name="Zhang H."/>
        </authorList>
    </citation>
    <scope>NUCLEOTIDE SEQUENCE [LARGE SCALE GENOMIC DNA]</scope>
    <source>
        <strain evidence="7 8">DSM 17029</strain>
    </source>
</reference>
<evidence type="ECO:0000313" key="7">
    <source>
        <dbReference type="EMBL" id="OJG18384.1"/>
    </source>
</evidence>
<feature type="transmembrane region" description="Helical" evidence="5">
    <location>
        <begin position="219"/>
        <end position="237"/>
    </location>
</feature>
<keyword evidence="4 5" id="KW-0472">Membrane</keyword>
<dbReference type="PANTHER" id="PTHR37955:SF1">
    <property type="entry name" value="DEP DOMAIN-CONTAINING PROTEIN"/>
    <property type="match status" value="1"/>
</dbReference>
<proteinExistence type="predicted"/>
<dbReference type="GO" id="GO:0046583">
    <property type="term" value="F:monoatomic cation efflux transmembrane transporter activity"/>
    <property type="evidence" value="ECO:0007669"/>
    <property type="project" value="TreeGrafter"/>
</dbReference>
<feature type="transmembrane region" description="Helical" evidence="5">
    <location>
        <begin position="286"/>
        <end position="306"/>
    </location>
</feature>
<evidence type="ECO:0000256" key="3">
    <source>
        <dbReference type="ARBA" id="ARBA00022989"/>
    </source>
</evidence>
<dbReference type="CDD" id="cd09325">
    <property type="entry name" value="TDT_C4-dicarb_trans"/>
    <property type="match status" value="1"/>
</dbReference>
<keyword evidence="2 5" id="KW-0812">Transmembrane</keyword>